<keyword evidence="2" id="KW-0663">Pyridoxal phosphate</keyword>
<dbReference type="InterPro" id="IPR004839">
    <property type="entry name" value="Aminotransferase_I/II_large"/>
</dbReference>
<dbReference type="Pfam" id="PF00155">
    <property type="entry name" value="Aminotran_1_2"/>
    <property type="match status" value="1"/>
</dbReference>
<dbReference type="Pfam" id="PF00392">
    <property type="entry name" value="GntR"/>
    <property type="match status" value="1"/>
</dbReference>
<reference evidence="7 8" key="1">
    <citation type="submission" date="2024-06" db="EMBL/GenBank/DDBJ databases">
        <title>Chitinophaga defluvii sp. nov., isolated from municipal sewage.</title>
        <authorList>
            <person name="Zhang L."/>
        </authorList>
    </citation>
    <scope>NUCLEOTIDE SEQUENCE [LARGE SCALE GENOMIC DNA]</scope>
    <source>
        <strain evidence="7 8">H8</strain>
    </source>
</reference>
<dbReference type="SUPFAM" id="SSF53383">
    <property type="entry name" value="PLP-dependent transferases"/>
    <property type="match status" value="1"/>
</dbReference>
<dbReference type="Proteomes" id="UP001549749">
    <property type="component" value="Unassembled WGS sequence"/>
</dbReference>
<keyword evidence="8" id="KW-1185">Reference proteome</keyword>
<dbReference type="RefSeq" id="WP_354663009.1">
    <property type="nucleotide sequence ID" value="NZ_JBEXAC010000002.1"/>
</dbReference>
<organism evidence="7 8">
    <name type="scientific">Chitinophaga defluvii</name>
    <dbReference type="NCBI Taxonomy" id="3163343"/>
    <lineage>
        <taxon>Bacteria</taxon>
        <taxon>Pseudomonadati</taxon>
        <taxon>Bacteroidota</taxon>
        <taxon>Chitinophagia</taxon>
        <taxon>Chitinophagales</taxon>
        <taxon>Chitinophagaceae</taxon>
        <taxon>Chitinophaga</taxon>
    </lineage>
</organism>
<dbReference type="SUPFAM" id="SSF46785">
    <property type="entry name" value="Winged helix' DNA-binding domain"/>
    <property type="match status" value="1"/>
</dbReference>
<dbReference type="Gene3D" id="3.40.640.10">
    <property type="entry name" value="Type I PLP-dependent aspartate aminotransferase-like (Major domain)"/>
    <property type="match status" value="1"/>
</dbReference>
<evidence type="ECO:0000256" key="1">
    <source>
        <dbReference type="ARBA" id="ARBA00005384"/>
    </source>
</evidence>
<dbReference type="InterPro" id="IPR015421">
    <property type="entry name" value="PyrdxlP-dep_Trfase_major"/>
</dbReference>
<dbReference type="SMART" id="SM00345">
    <property type="entry name" value="HTH_GNTR"/>
    <property type="match status" value="1"/>
</dbReference>
<dbReference type="PANTHER" id="PTHR46577">
    <property type="entry name" value="HTH-TYPE TRANSCRIPTIONAL REGULATORY PROTEIN GABR"/>
    <property type="match status" value="1"/>
</dbReference>
<dbReference type="InterPro" id="IPR015424">
    <property type="entry name" value="PyrdxlP-dep_Trfase"/>
</dbReference>
<dbReference type="InterPro" id="IPR036388">
    <property type="entry name" value="WH-like_DNA-bd_sf"/>
</dbReference>
<comment type="similarity">
    <text evidence="1">In the C-terminal section; belongs to the class-I pyridoxal-phosphate-dependent aminotransferase family.</text>
</comment>
<dbReference type="CDD" id="cd07377">
    <property type="entry name" value="WHTH_GntR"/>
    <property type="match status" value="1"/>
</dbReference>
<evidence type="ECO:0000256" key="3">
    <source>
        <dbReference type="ARBA" id="ARBA00023015"/>
    </source>
</evidence>
<sequence>MLPFQTLISINKSAATPVYQQIANGFIVLIRDGLIKPGASLPGSRQMALLLQVHRKTVIAAYDELFTQDWITTIPRKGVIVAENLPEIKPRSFKATTPIPPYAGNTGFTFQSFPAMPATTIKPGKHRLVINDGFPDIRIAPMELLLREYRRLVQQPAGKRAASFTNLAGSLSLREELVTFLSATRGLNIGVKNILISRGAQMAINMAARLVLKPGAVVLVGEPNYFLADMAFQSFGAKLVRIPVDENGMDVDAIEKICKQKKPDLLYIIPHHHHPTTVTLSANRRMKLLELIRKYKFPVIEDDYDYDFHYAGGPILPLASADHGGNVIYIGSLTKSLAATIRIGYMIAPENFIREALHLRITIDIRGDSLMEEALAALFAQGDVQRHLKKSVKLYHERRDMLAALLQRELEGVISFHLPAGGMALWAQVNKQYPLPAIAARAAAKGLFMSDGSTYSRGSNNYNAFRFGFAALNPKEMEEVVQLIKNSIE</sequence>
<keyword evidence="7" id="KW-0808">Transferase</keyword>
<evidence type="ECO:0000313" key="8">
    <source>
        <dbReference type="Proteomes" id="UP001549749"/>
    </source>
</evidence>
<dbReference type="Gene3D" id="1.10.10.10">
    <property type="entry name" value="Winged helix-like DNA-binding domain superfamily/Winged helix DNA-binding domain"/>
    <property type="match status" value="1"/>
</dbReference>
<dbReference type="PROSITE" id="PS50949">
    <property type="entry name" value="HTH_GNTR"/>
    <property type="match status" value="1"/>
</dbReference>
<name>A0ABV2TCT2_9BACT</name>
<evidence type="ECO:0000256" key="5">
    <source>
        <dbReference type="ARBA" id="ARBA00023163"/>
    </source>
</evidence>
<feature type="domain" description="HTH gntR-type" evidence="6">
    <location>
        <begin position="16"/>
        <end position="84"/>
    </location>
</feature>
<keyword evidence="7" id="KW-0032">Aminotransferase</keyword>
<evidence type="ECO:0000259" key="6">
    <source>
        <dbReference type="PROSITE" id="PS50949"/>
    </source>
</evidence>
<dbReference type="InterPro" id="IPR000524">
    <property type="entry name" value="Tscrpt_reg_HTH_GntR"/>
</dbReference>
<gene>
    <name evidence="7" type="ORF">ABR189_23870</name>
</gene>
<accession>A0ABV2TCT2</accession>
<protein>
    <submittedName>
        <fullName evidence="7">PLP-dependent aminotransferase family protein</fullName>
    </submittedName>
</protein>
<dbReference type="EMBL" id="JBEXAC010000002">
    <property type="protein sequence ID" value="MET7000450.1"/>
    <property type="molecule type" value="Genomic_DNA"/>
</dbReference>
<dbReference type="InterPro" id="IPR051446">
    <property type="entry name" value="HTH_trans_reg/aminotransferase"/>
</dbReference>
<evidence type="ECO:0000256" key="4">
    <source>
        <dbReference type="ARBA" id="ARBA00023125"/>
    </source>
</evidence>
<keyword evidence="3" id="KW-0805">Transcription regulation</keyword>
<keyword evidence="4" id="KW-0238">DNA-binding</keyword>
<dbReference type="InterPro" id="IPR036390">
    <property type="entry name" value="WH_DNA-bd_sf"/>
</dbReference>
<dbReference type="CDD" id="cd00609">
    <property type="entry name" value="AAT_like"/>
    <property type="match status" value="1"/>
</dbReference>
<comment type="caution">
    <text evidence="7">The sequence shown here is derived from an EMBL/GenBank/DDBJ whole genome shotgun (WGS) entry which is preliminary data.</text>
</comment>
<evidence type="ECO:0000256" key="2">
    <source>
        <dbReference type="ARBA" id="ARBA00022898"/>
    </source>
</evidence>
<keyword evidence="5" id="KW-0804">Transcription</keyword>
<proteinExistence type="inferred from homology"/>
<dbReference type="PANTHER" id="PTHR46577:SF1">
    <property type="entry name" value="HTH-TYPE TRANSCRIPTIONAL REGULATORY PROTEIN GABR"/>
    <property type="match status" value="1"/>
</dbReference>
<evidence type="ECO:0000313" key="7">
    <source>
        <dbReference type="EMBL" id="MET7000450.1"/>
    </source>
</evidence>
<dbReference type="GO" id="GO:0008483">
    <property type="term" value="F:transaminase activity"/>
    <property type="evidence" value="ECO:0007669"/>
    <property type="project" value="UniProtKB-KW"/>
</dbReference>